<dbReference type="AlphaFoldDB" id="A0A9P4V961"/>
<protein>
    <submittedName>
        <fullName evidence="2">Uncharacterized protein</fullName>
    </submittedName>
</protein>
<accession>A0A9P4V961</accession>
<evidence type="ECO:0000313" key="2">
    <source>
        <dbReference type="EMBL" id="KAF2740190.1"/>
    </source>
</evidence>
<feature type="compositionally biased region" description="Low complexity" evidence="1">
    <location>
        <begin position="11"/>
        <end position="28"/>
    </location>
</feature>
<dbReference type="Proteomes" id="UP000799444">
    <property type="component" value="Unassembled WGS sequence"/>
</dbReference>
<comment type="caution">
    <text evidence="2">The sequence shown here is derived from an EMBL/GenBank/DDBJ whole genome shotgun (WGS) entry which is preliminary data.</text>
</comment>
<reference evidence="2" key="1">
    <citation type="journal article" date="2020" name="Stud. Mycol.">
        <title>101 Dothideomycetes genomes: a test case for predicting lifestyles and emergence of pathogens.</title>
        <authorList>
            <person name="Haridas S."/>
            <person name="Albert R."/>
            <person name="Binder M."/>
            <person name="Bloem J."/>
            <person name="Labutti K."/>
            <person name="Salamov A."/>
            <person name="Andreopoulos B."/>
            <person name="Baker S."/>
            <person name="Barry K."/>
            <person name="Bills G."/>
            <person name="Bluhm B."/>
            <person name="Cannon C."/>
            <person name="Castanera R."/>
            <person name="Culley D."/>
            <person name="Daum C."/>
            <person name="Ezra D."/>
            <person name="Gonzalez J."/>
            <person name="Henrissat B."/>
            <person name="Kuo A."/>
            <person name="Liang C."/>
            <person name="Lipzen A."/>
            <person name="Lutzoni F."/>
            <person name="Magnuson J."/>
            <person name="Mondo S."/>
            <person name="Nolan M."/>
            <person name="Ohm R."/>
            <person name="Pangilinan J."/>
            <person name="Park H.-J."/>
            <person name="Ramirez L."/>
            <person name="Alfaro M."/>
            <person name="Sun H."/>
            <person name="Tritt A."/>
            <person name="Yoshinaga Y."/>
            <person name="Zwiers L.-H."/>
            <person name="Turgeon B."/>
            <person name="Goodwin S."/>
            <person name="Spatafora J."/>
            <person name="Crous P."/>
            <person name="Grigoriev I."/>
        </authorList>
    </citation>
    <scope>NUCLEOTIDE SEQUENCE</scope>
    <source>
        <strain evidence="2">CBS 125425</strain>
    </source>
</reference>
<evidence type="ECO:0000313" key="3">
    <source>
        <dbReference type="Proteomes" id="UP000799444"/>
    </source>
</evidence>
<gene>
    <name evidence="2" type="ORF">EJ04DRAFT_234671</name>
</gene>
<sequence length="149" mass="15711">MTPSGPREPTARAAAPLTSPTSPGTTPRCHGKEAQMRTEIGGASSHENSPEPRRTDRLRPSQLGNSGFDVGQRARVCCYTSDGSLCSPPGITSLPRSTSCCAVAPIHMPNVPRGHLIRCAAARKDILCMKGPDAVMIPRNEVSTNTCSS</sequence>
<keyword evidence="3" id="KW-1185">Reference proteome</keyword>
<evidence type="ECO:0000256" key="1">
    <source>
        <dbReference type="SAM" id="MobiDB-lite"/>
    </source>
</evidence>
<dbReference type="EMBL" id="ML996101">
    <property type="protein sequence ID" value="KAF2740190.1"/>
    <property type="molecule type" value="Genomic_DNA"/>
</dbReference>
<feature type="region of interest" description="Disordered" evidence="1">
    <location>
        <begin position="1"/>
        <end position="68"/>
    </location>
</feature>
<feature type="compositionally biased region" description="Basic and acidic residues" evidence="1">
    <location>
        <begin position="48"/>
        <end position="59"/>
    </location>
</feature>
<organism evidence="2 3">
    <name type="scientific">Polyplosphaeria fusca</name>
    <dbReference type="NCBI Taxonomy" id="682080"/>
    <lineage>
        <taxon>Eukaryota</taxon>
        <taxon>Fungi</taxon>
        <taxon>Dikarya</taxon>
        <taxon>Ascomycota</taxon>
        <taxon>Pezizomycotina</taxon>
        <taxon>Dothideomycetes</taxon>
        <taxon>Pleosporomycetidae</taxon>
        <taxon>Pleosporales</taxon>
        <taxon>Tetraplosphaeriaceae</taxon>
        <taxon>Polyplosphaeria</taxon>
    </lineage>
</organism>
<proteinExistence type="predicted"/>
<name>A0A9P4V961_9PLEO</name>